<name>A0A837GER3_9VIBR</name>
<dbReference type="PANTHER" id="PTHR31630">
    <property type="entry name" value="PHYTANOYL-COA DIOXYGENASE-RELATED-RELATED"/>
    <property type="match status" value="1"/>
</dbReference>
<gene>
    <name evidence="1" type="ORF">TW71_02060</name>
</gene>
<dbReference type="RefSeq" id="WP_045984818.1">
    <property type="nucleotide sequence ID" value="NZ_CP063051.1"/>
</dbReference>
<reference evidence="1" key="1">
    <citation type="journal article" date="2015" name="BMC Genomics">
        <title>Genome mining reveals unlocked bioactive potential of marine Gram-negative bacteria.</title>
        <authorList>
            <person name="Machado H."/>
            <person name="Sonnenschein E.C."/>
            <person name="Melchiorsen J."/>
            <person name="Gram L."/>
        </authorList>
    </citation>
    <scope>NUCLEOTIDE SEQUENCE</scope>
    <source>
        <strain evidence="1">S2052</strain>
    </source>
</reference>
<evidence type="ECO:0000313" key="1">
    <source>
        <dbReference type="EMBL" id="KJY77841.1"/>
    </source>
</evidence>
<sequence>MDSKNACYWDEKRAQLAEQGYTVIESVVPQELCQSSIEAICSFMEVDLNNKDTWYKQDPINDTGSVPMHHHPAFWQVRQHPDVYQAFAQLLNEEQLWVTMDRASFKPPCRYDLPQYGNDSNRMHWDYDFRQMDIPVYQGLIYLTDTEKEQGAFGGLPQVYRQIIDNTFHDPSLFDQFTINGLYLEDVYPFTEQDITKIDAPAGSLVIFDSRLPHGNVCTHHLNPRLVQFIAMYKADSQEHVPPVLYQSREERVNCYQNARPPAWLRGWRGQLDPEPFTPLELTPLGRKLVGLESW</sequence>
<accession>A0A837GER3</accession>
<dbReference type="PANTHER" id="PTHR31630:SF6">
    <property type="entry name" value="PHYTANOYL-COA DIOXYGENASE-RELATED"/>
    <property type="match status" value="1"/>
</dbReference>
<dbReference type="Pfam" id="PF05721">
    <property type="entry name" value="PhyH"/>
    <property type="match status" value="1"/>
</dbReference>
<organism evidence="1">
    <name type="scientific">Vibrio coralliilyticus</name>
    <dbReference type="NCBI Taxonomy" id="190893"/>
    <lineage>
        <taxon>Bacteria</taxon>
        <taxon>Pseudomonadati</taxon>
        <taxon>Pseudomonadota</taxon>
        <taxon>Gammaproteobacteria</taxon>
        <taxon>Vibrionales</taxon>
        <taxon>Vibrionaceae</taxon>
        <taxon>Vibrio</taxon>
    </lineage>
</organism>
<dbReference type="AlphaFoldDB" id="A0A837GER3"/>
<protein>
    <submittedName>
        <fullName evidence="1">Uncharacterized protein</fullName>
    </submittedName>
</protein>
<proteinExistence type="predicted"/>
<dbReference type="GO" id="GO:0016706">
    <property type="term" value="F:2-oxoglutarate-dependent dioxygenase activity"/>
    <property type="evidence" value="ECO:0007669"/>
    <property type="project" value="UniProtKB-ARBA"/>
</dbReference>
<dbReference type="Gene3D" id="2.60.120.620">
    <property type="entry name" value="q2cbj1_9rhob like domain"/>
    <property type="match status" value="1"/>
</dbReference>
<dbReference type="SUPFAM" id="SSF51197">
    <property type="entry name" value="Clavaminate synthase-like"/>
    <property type="match status" value="1"/>
</dbReference>
<comment type="caution">
    <text evidence="1">The sequence shown here is derived from an EMBL/GenBank/DDBJ whole genome shotgun (WGS) entry which is preliminary data.</text>
</comment>
<dbReference type="EMBL" id="JXXR01000001">
    <property type="protein sequence ID" value="KJY77841.1"/>
    <property type="molecule type" value="Genomic_DNA"/>
</dbReference>
<dbReference type="InterPro" id="IPR008775">
    <property type="entry name" value="Phytyl_CoA_dOase-like"/>
</dbReference>